<protein>
    <submittedName>
        <fullName evidence="1">Uncharacterized protein</fullName>
    </submittedName>
</protein>
<comment type="caution">
    <text evidence="1">The sequence shown here is derived from an EMBL/GenBank/DDBJ whole genome shotgun (WGS) entry which is preliminary data.</text>
</comment>
<proteinExistence type="predicted"/>
<name>A0A8J5F511_ZINOF</name>
<evidence type="ECO:0000313" key="2">
    <source>
        <dbReference type="Proteomes" id="UP000734854"/>
    </source>
</evidence>
<gene>
    <name evidence="1" type="ORF">ZIOFF_062392</name>
</gene>
<reference evidence="1 2" key="1">
    <citation type="submission" date="2020-08" db="EMBL/GenBank/DDBJ databases">
        <title>Plant Genome Project.</title>
        <authorList>
            <person name="Zhang R.-G."/>
        </authorList>
    </citation>
    <scope>NUCLEOTIDE SEQUENCE [LARGE SCALE GENOMIC DNA]</scope>
    <source>
        <tissue evidence="1">Rhizome</tissue>
    </source>
</reference>
<accession>A0A8J5F511</accession>
<organism evidence="1 2">
    <name type="scientific">Zingiber officinale</name>
    <name type="common">Ginger</name>
    <name type="synonym">Amomum zingiber</name>
    <dbReference type="NCBI Taxonomy" id="94328"/>
    <lineage>
        <taxon>Eukaryota</taxon>
        <taxon>Viridiplantae</taxon>
        <taxon>Streptophyta</taxon>
        <taxon>Embryophyta</taxon>
        <taxon>Tracheophyta</taxon>
        <taxon>Spermatophyta</taxon>
        <taxon>Magnoliopsida</taxon>
        <taxon>Liliopsida</taxon>
        <taxon>Zingiberales</taxon>
        <taxon>Zingiberaceae</taxon>
        <taxon>Zingiber</taxon>
    </lineage>
</organism>
<dbReference type="Proteomes" id="UP000734854">
    <property type="component" value="Unassembled WGS sequence"/>
</dbReference>
<dbReference type="AlphaFoldDB" id="A0A8J5F511"/>
<sequence length="381" mass="42158">MSNGNDTMSQAQFTGVVLRRFPSSLEPSAGVVAKARSLRKLRRAPAGVVTKARHLRRSFCSSFDLATSSSSVDASLISSDLAKQSRCGSRGQKLRLIEIDSNPISSSQLLPEWSNFGGRFIHCPTSVEDSSIVVVNAISSDICIAVFQILVVPNQDPLLPVAVIPLRAALAEDGCHCFANVGRWQLCLLTATPPEKNTRNNTLKGLSDHFPAFLRSSDDRRDFNISLTYWTARRIVLLAAGMSYNHEKDFRLLLVLAEVAAVVARVCTDSLHSSSQQLTTKPPCHRSSLPGNQIQQRFDEMNRQHLPLSYRSLIQILTSKILYISQFKSQVQPELNELSCQSLEVRAKEVEPQLKLSLSKTVIHSSAAPFLPLFFIMIRNA</sequence>
<dbReference type="EMBL" id="JACMSC010000017">
    <property type="protein sequence ID" value="KAG6478944.1"/>
    <property type="molecule type" value="Genomic_DNA"/>
</dbReference>
<evidence type="ECO:0000313" key="1">
    <source>
        <dbReference type="EMBL" id="KAG6478944.1"/>
    </source>
</evidence>
<keyword evidence="2" id="KW-1185">Reference proteome</keyword>